<sequence>MLALDVAVKVKKCLFLSGKSVSAGKAVCCIPAAHLDTGTRLFSRIHGARDFY</sequence>
<accession>A0A0E9PJF9</accession>
<name>A0A0E9PJF9_ANGAN</name>
<evidence type="ECO:0000313" key="1">
    <source>
        <dbReference type="EMBL" id="JAH04417.1"/>
    </source>
</evidence>
<dbReference type="AlphaFoldDB" id="A0A0E9PJF9"/>
<dbReference type="EMBL" id="GBXM01104160">
    <property type="protein sequence ID" value="JAH04417.1"/>
    <property type="molecule type" value="Transcribed_RNA"/>
</dbReference>
<reference evidence="1" key="1">
    <citation type="submission" date="2014-11" db="EMBL/GenBank/DDBJ databases">
        <authorList>
            <person name="Amaro Gonzalez C."/>
        </authorList>
    </citation>
    <scope>NUCLEOTIDE SEQUENCE</scope>
</reference>
<organism evidence="1">
    <name type="scientific">Anguilla anguilla</name>
    <name type="common">European freshwater eel</name>
    <name type="synonym">Muraena anguilla</name>
    <dbReference type="NCBI Taxonomy" id="7936"/>
    <lineage>
        <taxon>Eukaryota</taxon>
        <taxon>Metazoa</taxon>
        <taxon>Chordata</taxon>
        <taxon>Craniata</taxon>
        <taxon>Vertebrata</taxon>
        <taxon>Euteleostomi</taxon>
        <taxon>Actinopterygii</taxon>
        <taxon>Neopterygii</taxon>
        <taxon>Teleostei</taxon>
        <taxon>Anguilliformes</taxon>
        <taxon>Anguillidae</taxon>
        <taxon>Anguilla</taxon>
    </lineage>
</organism>
<reference evidence="1" key="2">
    <citation type="journal article" date="2015" name="Fish Shellfish Immunol.">
        <title>Early steps in the European eel (Anguilla anguilla)-Vibrio vulnificus interaction in the gills: Role of the RtxA13 toxin.</title>
        <authorList>
            <person name="Callol A."/>
            <person name="Pajuelo D."/>
            <person name="Ebbesson L."/>
            <person name="Teles M."/>
            <person name="MacKenzie S."/>
            <person name="Amaro C."/>
        </authorList>
    </citation>
    <scope>NUCLEOTIDE SEQUENCE</scope>
</reference>
<protein>
    <submittedName>
        <fullName evidence="1">Uncharacterized protein</fullName>
    </submittedName>
</protein>
<proteinExistence type="predicted"/>